<proteinExistence type="predicted"/>
<evidence type="ECO:0000256" key="1">
    <source>
        <dbReference type="SAM" id="MobiDB-lite"/>
    </source>
</evidence>
<dbReference type="EMBL" id="LC625835">
    <property type="protein sequence ID" value="BCU03761.1"/>
    <property type="molecule type" value="Genomic_DNA"/>
</dbReference>
<feature type="compositionally biased region" description="Low complexity" evidence="1">
    <location>
        <begin position="158"/>
        <end position="170"/>
    </location>
</feature>
<protein>
    <submittedName>
        <fullName evidence="2">Uncharacterized protein</fullName>
    </submittedName>
</protein>
<evidence type="ECO:0000313" key="2">
    <source>
        <dbReference type="EMBL" id="BCU03761.1"/>
    </source>
</evidence>
<accession>A0A811BTI0</accession>
<organism evidence="2 3">
    <name type="scientific">Pandoravirus japonicus</name>
    <dbReference type="NCBI Taxonomy" id="2823154"/>
    <lineage>
        <taxon>Viruses</taxon>
        <taxon>Pandoravirus</taxon>
    </lineage>
</organism>
<name>A0A811BTI0_9VIRU</name>
<feature type="compositionally biased region" description="Basic and acidic residues" evidence="1">
    <location>
        <begin position="214"/>
        <end position="226"/>
    </location>
</feature>
<feature type="region of interest" description="Disordered" evidence="1">
    <location>
        <begin position="129"/>
        <end position="309"/>
    </location>
</feature>
<evidence type="ECO:0000313" key="3">
    <source>
        <dbReference type="Proteomes" id="UP001253637"/>
    </source>
</evidence>
<sequence>MQEPREKQQQQQSACAPEVSGFFDVTTLKTVAVSGPNATPSAIAGGAACPQAPSDGGLVPLRDGADAVALSPAVAPTVAVAPDGTSTQGDAAAPSAYDIFARLRVWSAAGASAERSLIIEGEDAHNDDESFARVGTVSQDTAEDTDRSDIPLDSPVGTADAATHAMASDAPGDAAVPPTDDLPGGGDIGPMPDRSPSSAARDVDSGDATAATQGDDKRDCAQRDSADVPSWSRVPGAAKEQPPAPAPALPDDVDDQPLQGTARGADDITVGGHRETAHTPTGNGTDTAKDPRMPPADADGASEPPVTDIPVHASGPVTPVACAIQPTIALPQTPPRRWGPVAEAGWTAPALEALDAHAERILVDKTCQAHVVVFAHGAAQSVPASIQRFGADAVLWAVSSGPAARAIERHGCAVVKWPARATHAAETAPLLDLVTAVPWGRVNMVIDIGTERSRVLRARTLTALLPRLARGAIYACSADCHQTVLELERGGVAKAVHRHTDVIAVETSNRG</sequence>
<dbReference type="Proteomes" id="UP001253637">
    <property type="component" value="Segment"/>
</dbReference>
<reference evidence="2" key="1">
    <citation type="submission" date="2021-04" db="EMBL/GenBank/DDBJ databases">
        <title>Draft Genome Sequence of Pandoravirus japonicus, Isolated from the Sabaishi River of Niigata, Japan.</title>
        <authorList>
            <person name="Hosokawa N."/>
            <person name="Takahashi H."/>
            <person name="Aoki K."/>
            <person name="Takemura M."/>
        </authorList>
    </citation>
    <scope>NUCLEOTIDE SEQUENCE</scope>
</reference>